<evidence type="ECO:0000313" key="2">
    <source>
        <dbReference type="EMBL" id="GJE28836.1"/>
    </source>
</evidence>
<dbReference type="EMBL" id="BPQV01000012">
    <property type="protein sequence ID" value="GJE28836.1"/>
    <property type="molecule type" value="Genomic_DNA"/>
</dbReference>
<comment type="caution">
    <text evidence="2">The sequence shown here is derived from an EMBL/GenBank/DDBJ whole genome shotgun (WGS) entry which is preliminary data.</text>
</comment>
<dbReference type="Pfam" id="PF11272">
    <property type="entry name" value="DUF3072"/>
    <property type="match status" value="1"/>
</dbReference>
<accession>A0ABQ4TEJ1</accession>
<keyword evidence="3" id="KW-1185">Reference proteome</keyword>
<gene>
    <name evidence="2" type="ORF">LKMONMHP_3710</name>
</gene>
<evidence type="ECO:0000313" key="3">
    <source>
        <dbReference type="Proteomes" id="UP001055156"/>
    </source>
</evidence>
<evidence type="ECO:0000256" key="1">
    <source>
        <dbReference type="SAM" id="MobiDB-lite"/>
    </source>
</evidence>
<organism evidence="2 3">
    <name type="scientific">Methylobacterium organophilum</name>
    <dbReference type="NCBI Taxonomy" id="410"/>
    <lineage>
        <taxon>Bacteria</taxon>
        <taxon>Pseudomonadati</taxon>
        <taxon>Pseudomonadota</taxon>
        <taxon>Alphaproteobacteria</taxon>
        <taxon>Hyphomicrobiales</taxon>
        <taxon>Methylobacteriaceae</taxon>
        <taxon>Methylobacterium</taxon>
    </lineage>
</organism>
<evidence type="ECO:0008006" key="4">
    <source>
        <dbReference type="Google" id="ProtNLM"/>
    </source>
</evidence>
<dbReference type="InterPro" id="IPR021425">
    <property type="entry name" value="DUF3072"/>
</dbReference>
<reference evidence="2" key="1">
    <citation type="journal article" date="2021" name="Front. Microbiol.">
        <title>Comprehensive Comparative Genomics and Phenotyping of Methylobacterium Species.</title>
        <authorList>
            <person name="Alessa O."/>
            <person name="Ogura Y."/>
            <person name="Fujitani Y."/>
            <person name="Takami H."/>
            <person name="Hayashi T."/>
            <person name="Sahin N."/>
            <person name="Tani A."/>
        </authorList>
    </citation>
    <scope>NUCLEOTIDE SEQUENCE</scope>
    <source>
        <strain evidence="2">NBRC 15689</strain>
    </source>
</reference>
<reference evidence="2" key="2">
    <citation type="submission" date="2021-08" db="EMBL/GenBank/DDBJ databases">
        <authorList>
            <person name="Tani A."/>
            <person name="Ola A."/>
            <person name="Ogura Y."/>
            <person name="Katsura K."/>
            <person name="Hayashi T."/>
        </authorList>
    </citation>
    <scope>NUCLEOTIDE SEQUENCE</scope>
    <source>
        <strain evidence="2">NBRC 15689</strain>
    </source>
</reference>
<feature type="compositionally biased region" description="Basic and acidic residues" evidence="1">
    <location>
        <begin position="1"/>
        <end position="26"/>
    </location>
</feature>
<feature type="region of interest" description="Disordered" evidence="1">
    <location>
        <begin position="1"/>
        <end position="37"/>
    </location>
</feature>
<proteinExistence type="predicted"/>
<name>A0ABQ4TEJ1_METOR</name>
<dbReference type="Proteomes" id="UP001055156">
    <property type="component" value="Unassembled WGS sequence"/>
</dbReference>
<dbReference type="RefSeq" id="WP_238312802.1">
    <property type="nucleotide sequence ID" value="NZ_BPQV01000012.1"/>
</dbReference>
<sequence>MTQHKPEADNPKIDPSDDSNRIKDPDAWTTGGEPMTGAQASYLKTLSEQAGEPKAYAPDLDKAEASKRIDALREKAGLS</sequence>
<protein>
    <recommendedName>
        <fullName evidence="4">DUF3072 domain-containing protein</fullName>
    </recommendedName>
</protein>